<reference evidence="2 3" key="1">
    <citation type="submission" date="2014-04" db="EMBL/GenBank/DDBJ databases">
        <title>Draft Genome Sequence of Synergistes jonesii.</title>
        <authorList>
            <person name="Coil D.A."/>
            <person name="Eisen J.A."/>
            <person name="Holland-Moritz H.E."/>
        </authorList>
    </citation>
    <scope>NUCLEOTIDE SEQUENCE [LARGE SCALE GENOMIC DNA]</scope>
    <source>
        <strain evidence="2 3">78-1</strain>
    </source>
</reference>
<sequence>MEEVIETKAGIQFKEMCEKLVAGELSAKDFAHQYLDLWDGEYDQISEWEYNTYLDDLIMSVSLYEPDPNVYEAEKEDGLLNDDALLADVKKYLEVYREAKNKSDFISHAQNGLFQ</sequence>
<dbReference type="InterPro" id="IPR036471">
    <property type="entry name" value="Colicin_D_sf"/>
</dbReference>
<evidence type="ECO:0000259" key="1">
    <source>
        <dbReference type="Pfam" id="PF09204"/>
    </source>
</evidence>
<accession>A0A073IVH1</accession>
<comment type="caution">
    <text evidence="2">The sequence shown here is derived from an EMBL/GenBank/DDBJ whole genome shotgun (WGS) entry which is preliminary data.</text>
</comment>
<dbReference type="Pfam" id="PF09204">
    <property type="entry name" value="Colicin_immun"/>
    <property type="match status" value="1"/>
</dbReference>
<dbReference type="Gene3D" id="1.20.120.650">
    <property type="entry name" value="Colicin D"/>
    <property type="match status" value="1"/>
</dbReference>
<dbReference type="Proteomes" id="UP000027665">
    <property type="component" value="Unassembled WGS sequence"/>
</dbReference>
<dbReference type="EMBL" id="JMKI01000002">
    <property type="protein sequence ID" value="KEJ93560.1"/>
    <property type="molecule type" value="Genomic_DNA"/>
</dbReference>
<dbReference type="InterPro" id="IPR015287">
    <property type="entry name" value="Colicin_D_immunity_dom"/>
</dbReference>
<evidence type="ECO:0000313" key="3">
    <source>
        <dbReference type="Proteomes" id="UP000027665"/>
    </source>
</evidence>
<dbReference type="GeneID" id="90982451"/>
<dbReference type="AlphaFoldDB" id="A0A073IVH1"/>
<proteinExistence type="predicted"/>
<feature type="domain" description="Colicin D immunity protein" evidence="1">
    <location>
        <begin position="11"/>
        <end position="87"/>
    </location>
</feature>
<protein>
    <recommendedName>
        <fullName evidence="1">Colicin D immunity protein domain-containing protein</fullName>
    </recommendedName>
</protein>
<dbReference type="RefSeq" id="WP_037974053.1">
    <property type="nucleotide sequence ID" value="NZ_JMKI01000002.1"/>
</dbReference>
<organism evidence="2 3">
    <name type="scientific">Synergistes jonesii</name>
    <dbReference type="NCBI Taxonomy" id="2754"/>
    <lineage>
        <taxon>Bacteria</taxon>
        <taxon>Thermotogati</taxon>
        <taxon>Synergistota</taxon>
        <taxon>Synergistia</taxon>
        <taxon>Synergistales</taxon>
        <taxon>Synergistaceae</taxon>
        <taxon>Synergistes</taxon>
    </lineage>
</organism>
<evidence type="ECO:0000313" key="2">
    <source>
        <dbReference type="EMBL" id="KEJ93560.1"/>
    </source>
</evidence>
<dbReference type="GO" id="GO:0015643">
    <property type="term" value="F:toxic substance binding"/>
    <property type="evidence" value="ECO:0007669"/>
    <property type="project" value="InterPro"/>
</dbReference>
<name>A0A073IVH1_9BACT</name>
<keyword evidence="3" id="KW-1185">Reference proteome</keyword>
<dbReference type="GO" id="GO:0030153">
    <property type="term" value="P:bacteriocin immunity"/>
    <property type="evidence" value="ECO:0007669"/>
    <property type="project" value="InterPro"/>
</dbReference>
<gene>
    <name evidence="2" type="ORF">EH55_01950</name>
</gene>